<evidence type="ECO:0000313" key="5">
    <source>
        <dbReference type="Proteomes" id="UP001215280"/>
    </source>
</evidence>
<sequence length="578" mass="63759">MTTSFLDSLMFVLQSIFAPLILAATLGRCASQIPLNFPDRQDKVITEELSSYIQNQLHDGNITGLSLGIVLPNGRVEFASWGNRTEEGDPATSDTIFNLGSCSKAFLSASLGILMRDFADGKNKTALPNFVREFNWQTKICDLLPEEWMIEDQWTTDKADLTDLLSHRTGLPSHDGSLSPDDSPGDVVRRMGYLRTAYELRQLYEYNNQMYITGAYIVSKYSGSYRDFVEERIFKPLGMTASTLYPDRAFETGNFTQSWAPATRRRIPFFMPEHVTDLIAGAGGVMSTAEDMTRWMKMLLNAGVDRQTNATIIPQKTFDYATSAISVAKAKGDGLISFFGYGLGWGRLTYRGHELVQHNGGAPGVATIVDLYPYDGFGIVLLANTATKLTTRNIARTIAADHILGLPPIVHQVTNEMQLTEPSSSSPLETPSPDVLSEYAGTYSNAGYGNFTLCSPLFPTSTECLDVIRDFRIVDSTAGKPTPSVDLYSAWPRFWGSHLRLSFVSGNFILRITKLYVDGYGANQTPFEDVSSEQASATFVVEEGKVVGVGLFVALSESWRAKKGGSVRDVADVWFDKL</sequence>
<comment type="caution">
    <text evidence="4">The sequence shown here is derived from an EMBL/GenBank/DDBJ whole genome shotgun (WGS) entry which is preliminary data.</text>
</comment>
<dbReference type="InterPro" id="IPR012338">
    <property type="entry name" value="Beta-lactam/transpept-like"/>
</dbReference>
<evidence type="ECO:0000256" key="2">
    <source>
        <dbReference type="SAM" id="SignalP"/>
    </source>
</evidence>
<feature type="domain" description="Beta-lactamase-related" evidence="3">
    <location>
        <begin position="51"/>
        <end position="399"/>
    </location>
</feature>
<dbReference type="PANTHER" id="PTHR46825:SF15">
    <property type="entry name" value="BETA-LACTAMASE-RELATED DOMAIN-CONTAINING PROTEIN"/>
    <property type="match status" value="1"/>
</dbReference>
<evidence type="ECO:0000256" key="1">
    <source>
        <dbReference type="ARBA" id="ARBA00038215"/>
    </source>
</evidence>
<dbReference type="Pfam" id="PF00144">
    <property type="entry name" value="Beta-lactamase"/>
    <property type="match status" value="1"/>
</dbReference>
<evidence type="ECO:0000259" key="3">
    <source>
        <dbReference type="Pfam" id="PF00144"/>
    </source>
</evidence>
<feature type="signal peptide" evidence="2">
    <location>
        <begin position="1"/>
        <end position="23"/>
    </location>
</feature>
<dbReference type="Proteomes" id="UP001215280">
    <property type="component" value="Unassembled WGS sequence"/>
</dbReference>
<proteinExistence type="inferred from homology"/>
<comment type="similarity">
    <text evidence="1">Belongs to the peptidase S12 family.</text>
</comment>
<dbReference type="PANTHER" id="PTHR46825">
    <property type="entry name" value="D-ALANYL-D-ALANINE-CARBOXYPEPTIDASE/ENDOPEPTIDASE AMPH"/>
    <property type="match status" value="1"/>
</dbReference>
<reference evidence="4" key="1">
    <citation type="submission" date="2023-03" db="EMBL/GenBank/DDBJ databases">
        <title>Massive genome expansion in bonnet fungi (Mycena s.s.) driven by repeated elements and novel gene families across ecological guilds.</title>
        <authorList>
            <consortium name="Lawrence Berkeley National Laboratory"/>
            <person name="Harder C.B."/>
            <person name="Miyauchi S."/>
            <person name="Viragh M."/>
            <person name="Kuo A."/>
            <person name="Thoen E."/>
            <person name="Andreopoulos B."/>
            <person name="Lu D."/>
            <person name="Skrede I."/>
            <person name="Drula E."/>
            <person name="Henrissat B."/>
            <person name="Morin E."/>
            <person name="Kohler A."/>
            <person name="Barry K."/>
            <person name="LaButti K."/>
            <person name="Morin E."/>
            <person name="Salamov A."/>
            <person name="Lipzen A."/>
            <person name="Mereny Z."/>
            <person name="Hegedus B."/>
            <person name="Baldrian P."/>
            <person name="Stursova M."/>
            <person name="Weitz H."/>
            <person name="Taylor A."/>
            <person name="Grigoriev I.V."/>
            <person name="Nagy L.G."/>
            <person name="Martin F."/>
            <person name="Kauserud H."/>
        </authorList>
    </citation>
    <scope>NUCLEOTIDE SEQUENCE</scope>
    <source>
        <strain evidence="4">CBHHK188m</strain>
    </source>
</reference>
<accession>A0AAD7IIY9</accession>
<dbReference type="InterPro" id="IPR001466">
    <property type="entry name" value="Beta-lactam-related"/>
</dbReference>
<evidence type="ECO:0000313" key="4">
    <source>
        <dbReference type="EMBL" id="KAJ7742684.1"/>
    </source>
</evidence>
<dbReference type="AlphaFoldDB" id="A0AAD7IIY9"/>
<protein>
    <submittedName>
        <fullName evidence="4">Beta-lactamase/transpeptidase-like protein</fullName>
    </submittedName>
</protein>
<keyword evidence="2" id="KW-0732">Signal</keyword>
<keyword evidence="5" id="KW-1185">Reference proteome</keyword>
<gene>
    <name evidence="4" type="ORF">DFH07DRAFT_836088</name>
</gene>
<name>A0AAD7IIY9_9AGAR</name>
<dbReference type="EMBL" id="JARJLG010000116">
    <property type="protein sequence ID" value="KAJ7742684.1"/>
    <property type="molecule type" value="Genomic_DNA"/>
</dbReference>
<feature type="chain" id="PRO_5042011719" evidence="2">
    <location>
        <begin position="24"/>
        <end position="578"/>
    </location>
</feature>
<dbReference type="Gene3D" id="3.40.710.10">
    <property type="entry name" value="DD-peptidase/beta-lactamase superfamily"/>
    <property type="match status" value="1"/>
</dbReference>
<organism evidence="4 5">
    <name type="scientific">Mycena maculata</name>
    <dbReference type="NCBI Taxonomy" id="230809"/>
    <lineage>
        <taxon>Eukaryota</taxon>
        <taxon>Fungi</taxon>
        <taxon>Dikarya</taxon>
        <taxon>Basidiomycota</taxon>
        <taxon>Agaricomycotina</taxon>
        <taxon>Agaricomycetes</taxon>
        <taxon>Agaricomycetidae</taxon>
        <taxon>Agaricales</taxon>
        <taxon>Marasmiineae</taxon>
        <taxon>Mycenaceae</taxon>
        <taxon>Mycena</taxon>
    </lineage>
</organism>
<dbReference type="SUPFAM" id="SSF56601">
    <property type="entry name" value="beta-lactamase/transpeptidase-like"/>
    <property type="match status" value="1"/>
</dbReference>
<dbReference type="InterPro" id="IPR050491">
    <property type="entry name" value="AmpC-like"/>
</dbReference>